<keyword evidence="2" id="KW-1185">Reference proteome</keyword>
<evidence type="ECO:0000313" key="1">
    <source>
        <dbReference type="EMBL" id="CAH1210887.1"/>
    </source>
</evidence>
<protein>
    <recommendedName>
        <fullName evidence="3">PilZ domain-containing protein</fullName>
    </recommendedName>
</protein>
<comment type="caution">
    <text evidence="1">The sequence shown here is derived from an EMBL/GenBank/DDBJ whole genome shotgun (WGS) entry which is preliminary data.</text>
</comment>
<dbReference type="EMBL" id="CAKMMF010000018">
    <property type="protein sequence ID" value="CAH1210887.1"/>
    <property type="molecule type" value="Genomic_DNA"/>
</dbReference>
<dbReference type="Proteomes" id="UP000838686">
    <property type="component" value="Unassembled WGS sequence"/>
</dbReference>
<evidence type="ECO:0000313" key="2">
    <source>
        <dbReference type="Proteomes" id="UP000838686"/>
    </source>
</evidence>
<gene>
    <name evidence="1" type="ORF">PAECIP111893_03317</name>
</gene>
<accession>A0ABN8GPM9</accession>
<proteinExistence type="predicted"/>
<sequence length="153" mass="17602">MNKKDNGSAVKGTHMRIRIRSGAEASISIIDVLGNSSESSATRVLLHDLGPYGMQFQTHLRFPVSNDYAIRAIITLGDWQFSVIGNVKWRRVEENQYVYGCEFIPDRRLSLAIIHALGEKLREMSPRQLRIHALYRRMSEQIKEVGHHLDMKR</sequence>
<reference evidence="1" key="1">
    <citation type="submission" date="2022-01" db="EMBL/GenBank/DDBJ databases">
        <authorList>
            <person name="Criscuolo A."/>
        </authorList>
    </citation>
    <scope>NUCLEOTIDE SEQUENCE</scope>
    <source>
        <strain evidence="1">CIP111893</strain>
    </source>
</reference>
<dbReference type="Gene3D" id="2.40.10.220">
    <property type="entry name" value="predicted glycosyltransferase like domains"/>
    <property type="match status" value="1"/>
</dbReference>
<evidence type="ECO:0008006" key="3">
    <source>
        <dbReference type="Google" id="ProtNLM"/>
    </source>
</evidence>
<name>A0ABN8GPM9_9BACL</name>
<organism evidence="1 2">
    <name type="scientific">Paenibacillus plantiphilus</name>
    <dbReference type="NCBI Taxonomy" id="2905650"/>
    <lineage>
        <taxon>Bacteria</taxon>
        <taxon>Bacillati</taxon>
        <taxon>Bacillota</taxon>
        <taxon>Bacilli</taxon>
        <taxon>Bacillales</taxon>
        <taxon>Paenibacillaceae</taxon>
        <taxon>Paenibacillus</taxon>
    </lineage>
</organism>
<dbReference type="RefSeq" id="WP_236343648.1">
    <property type="nucleotide sequence ID" value="NZ_CAKMMF010000018.1"/>
</dbReference>